<dbReference type="GO" id="GO:0004672">
    <property type="term" value="F:protein kinase activity"/>
    <property type="evidence" value="ECO:0007669"/>
    <property type="project" value="InterPro"/>
</dbReference>
<dbReference type="GO" id="GO:0005524">
    <property type="term" value="F:ATP binding"/>
    <property type="evidence" value="ECO:0007669"/>
    <property type="project" value="InterPro"/>
</dbReference>
<comment type="caution">
    <text evidence="2">The sequence shown here is derived from an EMBL/GenBank/DDBJ whole genome shotgun (WGS) entry which is preliminary data.</text>
</comment>
<dbReference type="Gene3D" id="1.10.510.10">
    <property type="entry name" value="Transferase(Phosphotransferase) domain 1"/>
    <property type="match status" value="1"/>
</dbReference>
<organism evidence="2 3">
    <name type="scientific">Trichoderma lentiforme</name>
    <dbReference type="NCBI Taxonomy" id="1567552"/>
    <lineage>
        <taxon>Eukaryota</taxon>
        <taxon>Fungi</taxon>
        <taxon>Dikarya</taxon>
        <taxon>Ascomycota</taxon>
        <taxon>Pezizomycotina</taxon>
        <taxon>Sordariomycetes</taxon>
        <taxon>Hypocreomycetidae</taxon>
        <taxon>Hypocreales</taxon>
        <taxon>Hypocreaceae</taxon>
        <taxon>Trichoderma</taxon>
    </lineage>
</organism>
<evidence type="ECO:0000313" key="2">
    <source>
        <dbReference type="EMBL" id="KAF3076324.1"/>
    </source>
</evidence>
<dbReference type="PANTHER" id="PTHR44305">
    <property type="entry name" value="SI:DKEY-192D15.2-RELATED"/>
    <property type="match status" value="1"/>
</dbReference>
<evidence type="ECO:0000313" key="3">
    <source>
        <dbReference type="Proteomes" id="UP000801864"/>
    </source>
</evidence>
<keyword evidence="3" id="KW-1185">Reference proteome</keyword>
<dbReference type="Proteomes" id="UP000801864">
    <property type="component" value="Unassembled WGS sequence"/>
</dbReference>
<dbReference type="InterPro" id="IPR053083">
    <property type="entry name" value="TF_kinase-domain_protein"/>
</dbReference>
<dbReference type="AlphaFoldDB" id="A0A9P4XMU7"/>
<proteinExistence type="predicted"/>
<dbReference type="InterPro" id="IPR011009">
    <property type="entry name" value="Kinase-like_dom_sf"/>
</dbReference>
<sequence>MPFINDSNTSDFKLLYETEQGVWLATKRNEYGSPKYIAQPLGILDGSGQEDTEDAAFHQLMYNSNMGDAIAQIFNHENIISIAGHIKTHPFVGAALAAGEPQLNRPRNYIVWDYCDAGNLSGLFLCMGPSKSPAFYLPESLCWHVLTSLLNAITYLHDGKRLFLDTKAPAGEERQWLPVDQDWNPILHRAIEPRNIFFQHPRGSETYGLCKLGNFEHAVVTNHVIPPEDGPDVVDKDVEISIAMAARQGFESLDTLRHKLRTSVTADTADNYPYTIADELFSVGKVLFTVMTGEKSPSSDKLSKTRYSAGLRRVVMDLLKPDSRKKITKVLPRTKMVMDYYREWKNGTEEGKNYKDIEDDMLPRCEAEMQMEI</sequence>
<reference evidence="2 3" key="1">
    <citation type="submission" date="2018-06" db="EMBL/GenBank/DDBJ databases">
        <title>Genome analysis of cellulolytic fungus Trichoderma lentiforme CFAM-422.</title>
        <authorList>
            <person name="Steindorff A.S."/>
            <person name="Formighieri E.F."/>
            <person name="Midorikawa G.E.O."/>
            <person name="Tamietti M.S."/>
            <person name="Ramos E.Z."/>
            <person name="Silva A.S."/>
            <person name="Bon E.P.S."/>
            <person name="Mendes T.D."/>
            <person name="Damaso M.C.T."/>
            <person name="Favaro L.C.L."/>
        </authorList>
    </citation>
    <scope>NUCLEOTIDE SEQUENCE [LARGE SCALE GENOMIC DNA]</scope>
    <source>
        <strain evidence="2 3">CFAM-422</strain>
    </source>
</reference>
<dbReference type="PROSITE" id="PS50011">
    <property type="entry name" value="PROTEIN_KINASE_DOM"/>
    <property type="match status" value="1"/>
</dbReference>
<protein>
    <recommendedName>
        <fullName evidence="1">Protein kinase domain-containing protein</fullName>
    </recommendedName>
</protein>
<dbReference type="SUPFAM" id="SSF56112">
    <property type="entry name" value="Protein kinase-like (PK-like)"/>
    <property type="match status" value="1"/>
</dbReference>
<gene>
    <name evidence="2" type="ORF">CFAM422_001355</name>
</gene>
<accession>A0A9P4XMU7</accession>
<evidence type="ECO:0000259" key="1">
    <source>
        <dbReference type="PROSITE" id="PS50011"/>
    </source>
</evidence>
<dbReference type="EMBL" id="QLNT01000002">
    <property type="protein sequence ID" value="KAF3076324.1"/>
    <property type="molecule type" value="Genomic_DNA"/>
</dbReference>
<name>A0A9P4XMU7_9HYPO</name>
<dbReference type="InterPro" id="IPR000719">
    <property type="entry name" value="Prot_kinase_dom"/>
</dbReference>
<dbReference type="PANTHER" id="PTHR44305:SF24">
    <property type="entry name" value="TYROSINE-PROTEIN KINASE C03B1.5-RELATED"/>
    <property type="match status" value="1"/>
</dbReference>
<feature type="domain" description="Protein kinase" evidence="1">
    <location>
        <begin position="1"/>
        <end position="373"/>
    </location>
</feature>